<evidence type="ECO:0000313" key="2">
    <source>
        <dbReference type="Proteomes" id="UP000033019"/>
    </source>
</evidence>
<sequence>MSADNYYRISKHPNNPEKFAISQGFASNEELVEPNSKSPEFDDILSARRYILDNDPIIEYGIHVDDECLAVLDQRNVLER</sequence>
<dbReference type="KEGG" id="vg:26641515"/>
<dbReference type="OrthoDB" id="27702at10239"/>
<dbReference type="GeneID" id="26641515"/>
<evidence type="ECO:0000313" key="1">
    <source>
        <dbReference type="EMBL" id="AKC02911.1"/>
    </source>
</evidence>
<reference evidence="1 2" key="1">
    <citation type="journal article" date="2015" name="Sci. Rep.">
        <title>Bacteriophages of wastewater foaming-associated filamentous Gordonia reduce host levels in raw activated sludge.</title>
        <authorList>
            <person name="Liu M."/>
            <person name="Gill J.J."/>
            <person name="Young R."/>
            <person name="Summer E.J."/>
        </authorList>
    </citation>
    <scope>NUCLEOTIDE SEQUENCE [LARGE SCALE GENOMIC DNA]</scope>
</reference>
<proteinExistence type="predicted"/>
<dbReference type="Proteomes" id="UP000033019">
    <property type="component" value="Segment"/>
</dbReference>
<accession>A0A0E3T5Y8</accession>
<dbReference type="RefSeq" id="YP_009215283.1">
    <property type="nucleotide sequence ID" value="NC_028972.1"/>
</dbReference>
<dbReference type="EMBL" id="KP790009">
    <property type="protein sequence ID" value="AKC02911.1"/>
    <property type="molecule type" value="Genomic_DNA"/>
</dbReference>
<name>A0A0E3T5Y8_9CAUD</name>
<gene>
    <name evidence="1" type="ORF">Gmala1_73</name>
</gene>
<protein>
    <submittedName>
        <fullName evidence="1">Uncharacterized protein</fullName>
    </submittedName>
</protein>
<organism evidence="1 2">
    <name type="scientific">Gordonia phage Gmala1</name>
    <dbReference type="NCBI Taxonomy" id="1622190"/>
    <lineage>
        <taxon>Viruses</taxon>
        <taxon>Duplodnaviria</taxon>
        <taxon>Heunggongvirae</taxon>
        <taxon>Uroviricota</taxon>
        <taxon>Caudoviricetes</taxon>
        <taxon>Gordtnkvirus</taxon>
        <taxon>Gordtnkvirus gordtnk2</taxon>
    </lineage>
</organism>